<dbReference type="InterPro" id="IPR051938">
    <property type="entry name" value="Apopto_cytoskel_mod"/>
</dbReference>
<keyword evidence="1" id="KW-0143">Chaperone</keyword>
<dbReference type="InterPro" id="IPR001623">
    <property type="entry name" value="DnaJ_domain"/>
</dbReference>
<dbReference type="Gene3D" id="1.10.287.110">
    <property type="entry name" value="DnaJ domain"/>
    <property type="match status" value="1"/>
</dbReference>
<evidence type="ECO:0000313" key="4">
    <source>
        <dbReference type="EMBL" id="WAR05067.1"/>
    </source>
</evidence>
<keyword evidence="5" id="KW-1185">Reference proteome</keyword>
<dbReference type="EMBL" id="CP111016">
    <property type="protein sequence ID" value="WAR05067.1"/>
    <property type="molecule type" value="Genomic_DNA"/>
</dbReference>
<dbReference type="PANTHER" id="PTHR44145">
    <property type="entry name" value="DNAJ HOMOLOG SUBFAMILY A MEMBER 3, MITOCHONDRIAL"/>
    <property type="match status" value="1"/>
</dbReference>
<proteinExistence type="predicted"/>
<feature type="region of interest" description="Disordered" evidence="2">
    <location>
        <begin position="393"/>
        <end position="417"/>
    </location>
</feature>
<feature type="compositionally biased region" description="Polar residues" evidence="2">
    <location>
        <begin position="400"/>
        <end position="411"/>
    </location>
</feature>
<dbReference type="PRINTS" id="PR00625">
    <property type="entry name" value="JDOMAIN"/>
</dbReference>
<sequence length="549" mass="62865">MTKNHFATLGIKVGATEDEVKKAYRTLAKKFHPDKNKDSGAEEKFKEIAGAYEVLKNVDRREIHERELNRPKHFEAATSSYTKSESKASSTAGPYESSWSKKFGHQSESRYNGSTFGNFADEGKESQFFTKKEPKPKAKPKQKKNNYGSSNTRQRRPWSHTATPSDDNDFSYEYSRPQTPKSNFSFAFKSFVDDLGMTFETFFMGSPMHSGSFEFSAFFDEPFEDLFGGQGSFNTPRQQRPRKRNVAPERSVPDPESNGIDPEYMFSSPGPQPRAQNGFHDNSRTHTRTTYHDNPFGYDEKSDRHNDSDDDMDSRLFKCSYCEKRLPFSQLSTHEPACVLRHGGRFDVDSEDEVAGDNDGGFSPEEDQYPNRSGDWRQTHENLLHNIRRAKRAHKANARPYNSATTPSTTDRTGRENKDEGLAQIQCKWCGRSFSHPTAKHHIPFCEKWTKEHGTPLNPSGKPAARDFGSKSQKAKQINPELPLEQACVPPSLPEEWVLQQSHGRQLWVWSERITDQDLASLQHWGIMPHMPQEVWFKQQILVHILVHI</sequence>
<feature type="region of interest" description="Disordered" evidence="2">
    <location>
        <begin position="349"/>
        <end position="376"/>
    </location>
</feature>
<evidence type="ECO:0000313" key="5">
    <source>
        <dbReference type="Proteomes" id="UP001164746"/>
    </source>
</evidence>
<evidence type="ECO:0000256" key="1">
    <source>
        <dbReference type="ARBA" id="ARBA00023186"/>
    </source>
</evidence>
<dbReference type="SUPFAM" id="SSF46565">
    <property type="entry name" value="Chaperone J-domain"/>
    <property type="match status" value="1"/>
</dbReference>
<dbReference type="PROSITE" id="PS50076">
    <property type="entry name" value="DNAJ_2"/>
    <property type="match status" value="1"/>
</dbReference>
<dbReference type="InterPro" id="IPR036869">
    <property type="entry name" value="J_dom_sf"/>
</dbReference>
<evidence type="ECO:0000259" key="3">
    <source>
        <dbReference type="PROSITE" id="PS50076"/>
    </source>
</evidence>
<dbReference type="CDD" id="cd06257">
    <property type="entry name" value="DnaJ"/>
    <property type="match status" value="1"/>
</dbReference>
<feature type="region of interest" description="Disordered" evidence="2">
    <location>
        <begin position="61"/>
        <end position="106"/>
    </location>
</feature>
<feature type="compositionally biased region" description="Basic and acidic residues" evidence="2">
    <location>
        <begin position="61"/>
        <end position="75"/>
    </location>
</feature>
<accession>A0ABY7E8B6</accession>
<gene>
    <name evidence="4" type="ORF">MAR_020436</name>
</gene>
<protein>
    <submittedName>
        <fullName evidence="4">DNJB1-like protein</fullName>
    </submittedName>
</protein>
<dbReference type="Proteomes" id="UP001164746">
    <property type="component" value="Chromosome 5"/>
</dbReference>
<feature type="domain" description="J" evidence="3">
    <location>
        <begin position="4"/>
        <end position="68"/>
    </location>
</feature>
<feature type="region of interest" description="Disordered" evidence="2">
    <location>
        <begin position="228"/>
        <end position="310"/>
    </location>
</feature>
<evidence type="ECO:0000256" key="2">
    <source>
        <dbReference type="SAM" id="MobiDB-lite"/>
    </source>
</evidence>
<reference evidence="4" key="1">
    <citation type="submission" date="2022-11" db="EMBL/GenBank/DDBJ databases">
        <title>Centuries of genome instability and evolution in soft-shell clam transmissible cancer (bioRxiv).</title>
        <authorList>
            <person name="Hart S.F.M."/>
            <person name="Yonemitsu M.A."/>
            <person name="Giersch R.M."/>
            <person name="Beal B.F."/>
            <person name="Arriagada G."/>
            <person name="Davis B.W."/>
            <person name="Ostrander E.A."/>
            <person name="Goff S.P."/>
            <person name="Metzger M.J."/>
        </authorList>
    </citation>
    <scope>NUCLEOTIDE SEQUENCE</scope>
    <source>
        <strain evidence="4">MELC-2E11</strain>
        <tissue evidence="4">Siphon/mantle</tissue>
    </source>
</reference>
<organism evidence="4 5">
    <name type="scientific">Mya arenaria</name>
    <name type="common">Soft-shell clam</name>
    <dbReference type="NCBI Taxonomy" id="6604"/>
    <lineage>
        <taxon>Eukaryota</taxon>
        <taxon>Metazoa</taxon>
        <taxon>Spiralia</taxon>
        <taxon>Lophotrochozoa</taxon>
        <taxon>Mollusca</taxon>
        <taxon>Bivalvia</taxon>
        <taxon>Autobranchia</taxon>
        <taxon>Heteroconchia</taxon>
        <taxon>Euheterodonta</taxon>
        <taxon>Imparidentia</taxon>
        <taxon>Neoheterodontei</taxon>
        <taxon>Myida</taxon>
        <taxon>Myoidea</taxon>
        <taxon>Myidae</taxon>
        <taxon>Mya</taxon>
    </lineage>
</organism>
<feature type="compositionally biased region" description="Basic and acidic residues" evidence="2">
    <location>
        <begin position="298"/>
        <end position="310"/>
    </location>
</feature>
<dbReference type="SMART" id="SM00271">
    <property type="entry name" value="DnaJ"/>
    <property type="match status" value="1"/>
</dbReference>
<name>A0ABY7E8B6_MYAAR</name>
<dbReference type="PANTHER" id="PTHR44145:SF3">
    <property type="entry name" value="DNAJ HOMOLOG SUBFAMILY A MEMBER 3, MITOCHONDRIAL"/>
    <property type="match status" value="1"/>
</dbReference>
<dbReference type="Pfam" id="PF00226">
    <property type="entry name" value="DnaJ"/>
    <property type="match status" value="1"/>
</dbReference>
<feature type="region of interest" description="Disordered" evidence="2">
    <location>
        <begin position="128"/>
        <end position="174"/>
    </location>
</feature>
<feature type="compositionally biased region" description="Low complexity" evidence="2">
    <location>
        <begin position="76"/>
        <end position="92"/>
    </location>
</feature>